<evidence type="ECO:0008006" key="3">
    <source>
        <dbReference type="Google" id="ProtNLM"/>
    </source>
</evidence>
<gene>
    <name evidence="1" type="ORF">ACFQE1_03350</name>
</gene>
<protein>
    <recommendedName>
        <fullName evidence="3">Orotate phosphoribosyltransferase</fullName>
    </recommendedName>
</protein>
<comment type="caution">
    <text evidence="1">The sequence shown here is derived from an EMBL/GenBank/DDBJ whole genome shotgun (WGS) entry which is preliminary data.</text>
</comment>
<keyword evidence="2" id="KW-1185">Reference proteome</keyword>
<dbReference type="Proteomes" id="UP001596328">
    <property type="component" value="Unassembled WGS sequence"/>
</dbReference>
<dbReference type="AlphaFoldDB" id="A0ABD5RVP4"/>
<evidence type="ECO:0000313" key="1">
    <source>
        <dbReference type="EMBL" id="MFC6723441.1"/>
    </source>
</evidence>
<dbReference type="EMBL" id="JBHSWU010000017">
    <property type="protein sequence ID" value="MFC6723441.1"/>
    <property type="molecule type" value="Genomic_DNA"/>
</dbReference>
<accession>A0ABD5RVP4</accession>
<name>A0ABD5RVP4_9EURY</name>
<dbReference type="CDD" id="cd06223">
    <property type="entry name" value="PRTases_typeI"/>
    <property type="match status" value="1"/>
</dbReference>
<organism evidence="1 2">
    <name type="scientific">Halobium palmae</name>
    <dbReference type="NCBI Taxonomy" id="1776492"/>
    <lineage>
        <taxon>Archaea</taxon>
        <taxon>Methanobacteriati</taxon>
        <taxon>Methanobacteriota</taxon>
        <taxon>Stenosarchaea group</taxon>
        <taxon>Halobacteria</taxon>
        <taxon>Halobacteriales</taxon>
        <taxon>Haloferacaceae</taxon>
        <taxon>Halobium</taxon>
    </lineage>
</organism>
<proteinExistence type="predicted"/>
<sequence length="280" mass="32058">MIQEIDERLIELFVENRVISHKETTLYRSGITGSDFFDIDRILGKPEPQKLLINRIEHHIQKFVDDGLEYDTIALIHKDIGPIGLVAYASQISEHLDKNVVIVKNWKNLRSNKLKLKGYDVSKSESILLIDDVVTTGSTQKNAIDAINSNNGTVSGFLSVFTRDPDRVGDLKSIYDLDFVKSLFTHHDLISLGLAFPEEFEMYMERNFIDDYPDINKMGGGDGKDQIDRALEDKVTELLENNDKSMTPENKQVLKNLYFNILTHVYQEDLYVDKDPKSMN</sequence>
<reference evidence="1 2" key="1">
    <citation type="journal article" date="2019" name="Int. J. Syst. Evol. Microbiol.">
        <title>The Global Catalogue of Microorganisms (GCM) 10K type strain sequencing project: providing services to taxonomists for standard genome sequencing and annotation.</title>
        <authorList>
            <consortium name="The Broad Institute Genomics Platform"/>
            <consortium name="The Broad Institute Genome Sequencing Center for Infectious Disease"/>
            <person name="Wu L."/>
            <person name="Ma J."/>
        </authorList>
    </citation>
    <scope>NUCLEOTIDE SEQUENCE [LARGE SCALE GENOMIC DNA]</scope>
    <source>
        <strain evidence="1 2">NBRC 111368</strain>
    </source>
</reference>
<evidence type="ECO:0000313" key="2">
    <source>
        <dbReference type="Proteomes" id="UP001596328"/>
    </source>
</evidence>
<dbReference type="InterPro" id="IPR029057">
    <property type="entry name" value="PRTase-like"/>
</dbReference>
<dbReference type="Gene3D" id="3.40.50.2020">
    <property type="match status" value="1"/>
</dbReference>
<dbReference type="SUPFAM" id="SSF53271">
    <property type="entry name" value="PRTase-like"/>
    <property type="match status" value="1"/>
</dbReference>
<dbReference type="InterPro" id="IPR000836">
    <property type="entry name" value="PRTase_dom"/>
</dbReference>